<feature type="domain" description="Metallo-beta-lactamase" evidence="6">
    <location>
        <begin position="93"/>
        <end position="298"/>
    </location>
</feature>
<evidence type="ECO:0000256" key="5">
    <source>
        <dbReference type="SAM" id="SignalP"/>
    </source>
</evidence>
<evidence type="ECO:0000313" key="8">
    <source>
        <dbReference type="Proteomes" id="UP001595796"/>
    </source>
</evidence>
<sequence>MTDLTRRAALATGAAAALASLISPTPSLAVAPPSGRQAPGVYRYRVGDFEMTSISDGVGIRKLDDTFVRNATVDQVKAALEEAFLPTDRLTIPYTQLVVNTGGRLVLLDAGTGARISLETAGLMMDNMAAAGIDPRAIDTVIISHFHADHIFGLVTRDGQPAFPNAEVLVPEPEWAFWTDEGQASRATERLKTQFESIQKTFEPVRKVVKQYRGDTEILPGIEAISARGHTPGHMVFRVSSGSDQLLVLSDTTNHPALFVRNPGWHAMFDMDPEMAEASRRRILDMAAADRTRVQSYHFPFPATGHIAKDGDRYAFVPSAWTSVL</sequence>
<keyword evidence="2" id="KW-0479">Metal-binding</keyword>
<evidence type="ECO:0000256" key="4">
    <source>
        <dbReference type="ARBA" id="ARBA00022833"/>
    </source>
</evidence>
<dbReference type="CDD" id="cd07720">
    <property type="entry name" value="OPHC2-like_MBL-fold"/>
    <property type="match status" value="1"/>
</dbReference>
<keyword evidence="8" id="KW-1185">Reference proteome</keyword>
<keyword evidence="5" id="KW-0732">Signal</keyword>
<dbReference type="InterPro" id="IPR036866">
    <property type="entry name" value="RibonucZ/Hydroxyglut_hydro"/>
</dbReference>
<dbReference type="PROSITE" id="PS51318">
    <property type="entry name" value="TAT"/>
    <property type="match status" value="1"/>
</dbReference>
<keyword evidence="3" id="KW-0378">Hydrolase</keyword>
<dbReference type="PANTHER" id="PTHR42978:SF6">
    <property type="entry name" value="QUORUM-QUENCHING LACTONASE YTNP-RELATED"/>
    <property type="match status" value="1"/>
</dbReference>
<evidence type="ECO:0000256" key="2">
    <source>
        <dbReference type="ARBA" id="ARBA00022723"/>
    </source>
</evidence>
<dbReference type="Proteomes" id="UP001595796">
    <property type="component" value="Unassembled WGS sequence"/>
</dbReference>
<feature type="signal peptide" evidence="5">
    <location>
        <begin position="1"/>
        <end position="29"/>
    </location>
</feature>
<comment type="caution">
    <text evidence="7">The sequence shown here is derived from an EMBL/GenBank/DDBJ whole genome shotgun (WGS) entry which is preliminary data.</text>
</comment>
<dbReference type="InterPro" id="IPR001279">
    <property type="entry name" value="Metallo-B-lactamas"/>
</dbReference>
<dbReference type="InterPro" id="IPR006311">
    <property type="entry name" value="TAT_signal"/>
</dbReference>
<evidence type="ECO:0000256" key="1">
    <source>
        <dbReference type="ARBA" id="ARBA00007749"/>
    </source>
</evidence>
<name>A0ABV9YZX8_9HYPH</name>
<dbReference type="Gene3D" id="3.60.15.10">
    <property type="entry name" value="Ribonuclease Z/Hydroxyacylglutathione hydrolase-like"/>
    <property type="match status" value="1"/>
</dbReference>
<dbReference type="SUPFAM" id="SSF56281">
    <property type="entry name" value="Metallo-hydrolase/oxidoreductase"/>
    <property type="match status" value="1"/>
</dbReference>
<dbReference type="Pfam" id="PF00753">
    <property type="entry name" value="Lactamase_B"/>
    <property type="match status" value="1"/>
</dbReference>
<feature type="chain" id="PRO_5045928971" evidence="5">
    <location>
        <begin position="30"/>
        <end position="325"/>
    </location>
</feature>
<reference evidence="8" key="1">
    <citation type="journal article" date="2019" name="Int. J. Syst. Evol. Microbiol.">
        <title>The Global Catalogue of Microorganisms (GCM) 10K type strain sequencing project: providing services to taxonomists for standard genome sequencing and annotation.</title>
        <authorList>
            <consortium name="The Broad Institute Genomics Platform"/>
            <consortium name="The Broad Institute Genome Sequencing Center for Infectious Disease"/>
            <person name="Wu L."/>
            <person name="Ma J."/>
        </authorList>
    </citation>
    <scope>NUCLEOTIDE SEQUENCE [LARGE SCALE GENOMIC DNA]</scope>
    <source>
        <strain evidence="8">CGMCC 1.16444</strain>
    </source>
</reference>
<dbReference type="InterPro" id="IPR051013">
    <property type="entry name" value="MBL_superfamily_lactonases"/>
</dbReference>
<evidence type="ECO:0000313" key="7">
    <source>
        <dbReference type="EMBL" id="MFC5068116.1"/>
    </source>
</evidence>
<gene>
    <name evidence="7" type="ORF">ACFPFW_08815</name>
</gene>
<keyword evidence="4" id="KW-0862">Zinc</keyword>
<comment type="similarity">
    <text evidence="1">Belongs to the metallo-beta-lactamase superfamily.</text>
</comment>
<dbReference type="PANTHER" id="PTHR42978">
    <property type="entry name" value="QUORUM-QUENCHING LACTONASE YTNP-RELATED-RELATED"/>
    <property type="match status" value="1"/>
</dbReference>
<proteinExistence type="inferred from homology"/>
<dbReference type="EMBL" id="JBHSJF010000006">
    <property type="protein sequence ID" value="MFC5068116.1"/>
    <property type="molecule type" value="Genomic_DNA"/>
</dbReference>
<protein>
    <submittedName>
        <fullName evidence="7">MBL fold metallo-hydrolase</fullName>
    </submittedName>
</protein>
<evidence type="ECO:0000256" key="3">
    <source>
        <dbReference type="ARBA" id="ARBA00022801"/>
    </source>
</evidence>
<organism evidence="7 8">
    <name type="scientific">Flaviflagellibacter deserti</name>
    <dbReference type="NCBI Taxonomy" id="2267266"/>
    <lineage>
        <taxon>Bacteria</taxon>
        <taxon>Pseudomonadati</taxon>
        <taxon>Pseudomonadota</taxon>
        <taxon>Alphaproteobacteria</taxon>
        <taxon>Hyphomicrobiales</taxon>
        <taxon>Flaviflagellibacter</taxon>
    </lineage>
</organism>
<evidence type="ECO:0000259" key="6">
    <source>
        <dbReference type="SMART" id="SM00849"/>
    </source>
</evidence>
<accession>A0ABV9YZX8</accession>
<dbReference type="RefSeq" id="WP_114957607.1">
    <property type="nucleotide sequence ID" value="NZ_JBHSJF010000006.1"/>
</dbReference>
<dbReference type="SMART" id="SM00849">
    <property type="entry name" value="Lactamase_B"/>
    <property type="match status" value="1"/>
</dbReference>